<keyword evidence="2" id="KW-1185">Reference proteome</keyword>
<evidence type="ECO:0008006" key="3">
    <source>
        <dbReference type="Google" id="ProtNLM"/>
    </source>
</evidence>
<protein>
    <recommendedName>
        <fullName evidence="3">SRPBCC family protein</fullName>
    </recommendedName>
</protein>
<dbReference type="EMBL" id="CAUYUJ010019480">
    <property type="protein sequence ID" value="CAK0891460.1"/>
    <property type="molecule type" value="Genomic_DNA"/>
</dbReference>
<proteinExistence type="predicted"/>
<reference evidence="1" key="1">
    <citation type="submission" date="2023-10" db="EMBL/GenBank/DDBJ databases">
        <authorList>
            <person name="Chen Y."/>
            <person name="Shah S."/>
            <person name="Dougan E. K."/>
            <person name="Thang M."/>
            <person name="Chan C."/>
        </authorList>
    </citation>
    <scope>NUCLEOTIDE SEQUENCE [LARGE SCALE GENOMIC DNA]</scope>
</reference>
<accession>A0ABN9X163</accession>
<name>A0ABN9X163_9DINO</name>
<comment type="caution">
    <text evidence="1">The sequence shown here is derived from an EMBL/GenBank/DDBJ whole genome shotgun (WGS) entry which is preliminary data.</text>
</comment>
<evidence type="ECO:0000313" key="2">
    <source>
        <dbReference type="Proteomes" id="UP001189429"/>
    </source>
</evidence>
<gene>
    <name evidence="1" type="ORF">PCOR1329_LOCUS71407</name>
</gene>
<evidence type="ECO:0000313" key="1">
    <source>
        <dbReference type="EMBL" id="CAK0891460.1"/>
    </source>
</evidence>
<dbReference type="Proteomes" id="UP001189429">
    <property type="component" value="Unassembled WGS sequence"/>
</dbReference>
<organism evidence="1 2">
    <name type="scientific">Prorocentrum cordatum</name>
    <dbReference type="NCBI Taxonomy" id="2364126"/>
    <lineage>
        <taxon>Eukaryota</taxon>
        <taxon>Sar</taxon>
        <taxon>Alveolata</taxon>
        <taxon>Dinophyceae</taxon>
        <taxon>Prorocentrales</taxon>
        <taxon>Prorocentraceae</taxon>
        <taxon>Prorocentrum</taxon>
    </lineage>
</organism>
<sequence>MRMVMQVVPEAQEADVKILEMWVGIVDKSTGAVAYKPETKLTFETRNVVLWKGSGTGGLKVVNKSTATASFCLPWWFPMPDVFVKRVAEFFLGRVSSNGQKAVNKQIENQYAEWMTK</sequence>